<dbReference type="SUPFAM" id="SSF52540">
    <property type="entry name" value="P-loop containing nucleoside triphosphate hydrolases"/>
    <property type="match status" value="2"/>
</dbReference>
<comment type="similarity">
    <text evidence="1">Belongs to the ABC transporter superfamily.</text>
</comment>
<dbReference type="Pfam" id="PF00005">
    <property type="entry name" value="ABC_tran"/>
    <property type="match status" value="2"/>
</dbReference>
<keyword evidence="6" id="KW-0067">ATP-binding</keyword>
<proteinExistence type="inferred from homology"/>
<sequence>MATVLSMRQIEKRFGVVKALDGVNFELEAGEIHALLGVNGAGKSTLIKILSGVYAKDSGTIEIGGAPVELGSPAAAIAHGIASVQQHPELVNDFTGVENIFLGEEAGKPGLGGRIDRKAMRLAAQKLLKRFPIEIDLDRRVGEMPAVDREIVAVLHALRREDIRILILDEPTSTLTEREKASLFQLMRSLKAAGIAIIYITHRLEEVFEIADRFTVFRGGRNVATFTSRAALESGVSIPELMLDEKTGDIFPPRTGEAGGEVMMEVRGLEKKGLFSDVSFTLRRGEILGIFGLVGSGVDELSKALFGVIRPDGGEIEIQGKPAILKDPHDALKRGIFLVPGDRRTEGLTLSKDVVFNTTLAHLGKASWIGGFLRFGRNRKAAEELARRVALQPPKLDRPVSAFSGGNQQKIVIAKGLYRDSQIYIFVEPTVGVDIGARATLYALMRELSKKAGVLVISSDCDEVHGVADRTIALYKGRPIAHADAAPSRDQLLAAGIMGVRS</sequence>
<keyword evidence="3 9" id="KW-0762">Sugar transport</keyword>
<gene>
    <name evidence="9" type="ORF">J2T09_001747</name>
</gene>
<dbReference type="CDD" id="cd03215">
    <property type="entry name" value="ABC_Carb_Monos_II"/>
    <property type="match status" value="1"/>
</dbReference>
<evidence type="ECO:0000256" key="1">
    <source>
        <dbReference type="ARBA" id="ARBA00005417"/>
    </source>
</evidence>
<protein>
    <submittedName>
        <fullName evidence="9">ABC-type sugar transport system ATPase subunit</fullName>
    </submittedName>
</protein>
<evidence type="ECO:0000313" key="9">
    <source>
        <dbReference type="EMBL" id="MDP9836995.1"/>
    </source>
</evidence>
<comment type="caution">
    <text evidence="9">The sequence shown here is derived from an EMBL/GenBank/DDBJ whole genome shotgun (WGS) entry which is preliminary data.</text>
</comment>
<evidence type="ECO:0000259" key="8">
    <source>
        <dbReference type="PROSITE" id="PS50893"/>
    </source>
</evidence>
<feature type="domain" description="ABC transporter" evidence="8">
    <location>
        <begin position="5"/>
        <end position="244"/>
    </location>
</feature>
<evidence type="ECO:0000256" key="7">
    <source>
        <dbReference type="ARBA" id="ARBA00023136"/>
    </source>
</evidence>
<evidence type="ECO:0000256" key="6">
    <source>
        <dbReference type="ARBA" id="ARBA00022840"/>
    </source>
</evidence>
<dbReference type="Gene3D" id="3.40.50.300">
    <property type="entry name" value="P-loop containing nucleotide triphosphate hydrolases"/>
    <property type="match status" value="2"/>
</dbReference>
<dbReference type="RefSeq" id="WP_306833300.1">
    <property type="nucleotide sequence ID" value="NZ_JAUSRF010000005.1"/>
</dbReference>
<keyword evidence="2" id="KW-0813">Transport</keyword>
<dbReference type="InterPro" id="IPR003439">
    <property type="entry name" value="ABC_transporter-like_ATP-bd"/>
</dbReference>
<reference evidence="9 10" key="1">
    <citation type="submission" date="2023-07" db="EMBL/GenBank/DDBJ databases">
        <title>Sorghum-associated microbial communities from plants grown in Nebraska, USA.</title>
        <authorList>
            <person name="Schachtman D."/>
        </authorList>
    </citation>
    <scope>NUCLEOTIDE SEQUENCE [LARGE SCALE GENOMIC DNA]</scope>
    <source>
        <strain evidence="9 10">DS1307</strain>
    </source>
</reference>
<dbReference type="PANTHER" id="PTHR43790:SF9">
    <property type="entry name" value="GALACTOFURANOSE TRANSPORTER ATP-BINDING PROTEIN YTFR"/>
    <property type="match status" value="1"/>
</dbReference>
<dbReference type="PROSITE" id="PS00211">
    <property type="entry name" value="ABC_TRANSPORTER_1"/>
    <property type="match status" value="1"/>
</dbReference>
<evidence type="ECO:0000256" key="2">
    <source>
        <dbReference type="ARBA" id="ARBA00022448"/>
    </source>
</evidence>
<dbReference type="InterPro" id="IPR017871">
    <property type="entry name" value="ABC_transporter-like_CS"/>
</dbReference>
<dbReference type="EMBL" id="JAUSRF010000005">
    <property type="protein sequence ID" value="MDP9836995.1"/>
    <property type="molecule type" value="Genomic_DNA"/>
</dbReference>
<evidence type="ECO:0000256" key="5">
    <source>
        <dbReference type="ARBA" id="ARBA00022741"/>
    </source>
</evidence>
<evidence type="ECO:0000256" key="4">
    <source>
        <dbReference type="ARBA" id="ARBA00022737"/>
    </source>
</evidence>
<dbReference type="InterPro" id="IPR027417">
    <property type="entry name" value="P-loop_NTPase"/>
</dbReference>
<evidence type="ECO:0000313" key="10">
    <source>
        <dbReference type="Proteomes" id="UP001241472"/>
    </source>
</evidence>
<dbReference type="CDD" id="cd03216">
    <property type="entry name" value="ABC_Carb_Monos_I"/>
    <property type="match status" value="1"/>
</dbReference>
<evidence type="ECO:0000256" key="3">
    <source>
        <dbReference type="ARBA" id="ARBA00022597"/>
    </source>
</evidence>
<keyword evidence="4" id="KW-0677">Repeat</keyword>
<accession>A0ABT9PRB2</accession>
<dbReference type="InterPro" id="IPR003593">
    <property type="entry name" value="AAA+_ATPase"/>
</dbReference>
<name>A0ABT9PRB2_9HYPH</name>
<keyword evidence="5" id="KW-0547">Nucleotide-binding</keyword>
<dbReference type="SMART" id="SM00382">
    <property type="entry name" value="AAA"/>
    <property type="match status" value="2"/>
</dbReference>
<dbReference type="PROSITE" id="PS50893">
    <property type="entry name" value="ABC_TRANSPORTER_2"/>
    <property type="match status" value="2"/>
</dbReference>
<keyword evidence="7" id="KW-0472">Membrane</keyword>
<dbReference type="Proteomes" id="UP001241472">
    <property type="component" value="Unassembled WGS sequence"/>
</dbReference>
<keyword evidence="10" id="KW-1185">Reference proteome</keyword>
<dbReference type="PANTHER" id="PTHR43790">
    <property type="entry name" value="CARBOHYDRATE TRANSPORT ATP-BINDING PROTEIN MG119-RELATED"/>
    <property type="match status" value="1"/>
</dbReference>
<dbReference type="InterPro" id="IPR050107">
    <property type="entry name" value="ABC_carbohydrate_import_ATPase"/>
</dbReference>
<feature type="domain" description="ABC transporter" evidence="8">
    <location>
        <begin position="245"/>
        <end position="501"/>
    </location>
</feature>
<organism evidence="9 10">
    <name type="scientific">Neorhizobium huautlense</name>
    <dbReference type="NCBI Taxonomy" id="67774"/>
    <lineage>
        <taxon>Bacteria</taxon>
        <taxon>Pseudomonadati</taxon>
        <taxon>Pseudomonadota</taxon>
        <taxon>Alphaproteobacteria</taxon>
        <taxon>Hyphomicrobiales</taxon>
        <taxon>Rhizobiaceae</taxon>
        <taxon>Rhizobium/Agrobacterium group</taxon>
        <taxon>Neorhizobium</taxon>
    </lineage>
</organism>